<dbReference type="Proteomes" id="UP001595630">
    <property type="component" value="Unassembled WGS sequence"/>
</dbReference>
<keyword evidence="2" id="KW-0963">Cytoplasm</keyword>
<keyword evidence="6" id="KW-0282">Flagellum</keyword>
<keyword evidence="6" id="KW-0966">Cell projection</keyword>
<reference evidence="7" key="1">
    <citation type="journal article" date="2019" name="Int. J. Syst. Evol. Microbiol.">
        <title>The Global Catalogue of Microorganisms (GCM) 10K type strain sequencing project: providing services to taxonomists for standard genome sequencing and annotation.</title>
        <authorList>
            <consortium name="The Broad Institute Genomics Platform"/>
            <consortium name="The Broad Institute Genome Sequencing Center for Infectious Disease"/>
            <person name="Wu L."/>
            <person name="Ma J."/>
        </authorList>
    </citation>
    <scope>NUCLEOTIDE SEQUENCE [LARGE SCALE GENOMIC DNA]</scope>
    <source>
        <strain evidence="7">KCTC 42447</strain>
    </source>
</reference>
<keyword evidence="3" id="KW-1005">Bacterial flagellum biogenesis</keyword>
<gene>
    <name evidence="6" type="ORF">ACFOMF_17525</name>
</gene>
<name>A0ABV7T9M6_9GAMM</name>
<sequence length="98" mass="11203">MNTTVQQLVETGSALRDALQRQDWTAIGALDLHCRRAVEDAMREPLRDEESMRQSLEELLSLYNEMVAQCQAEQQRVAAELLHLNQSRQGAKVYQLFG</sequence>
<keyword evidence="7" id="KW-1185">Reference proteome</keyword>
<evidence type="ECO:0000256" key="3">
    <source>
        <dbReference type="ARBA" id="ARBA00022795"/>
    </source>
</evidence>
<evidence type="ECO:0000256" key="5">
    <source>
        <dbReference type="ARBA" id="ARBA00093797"/>
    </source>
</evidence>
<evidence type="ECO:0000313" key="7">
    <source>
        <dbReference type="Proteomes" id="UP001595630"/>
    </source>
</evidence>
<evidence type="ECO:0000313" key="6">
    <source>
        <dbReference type="EMBL" id="MFC3609571.1"/>
    </source>
</evidence>
<dbReference type="Pfam" id="PF05400">
    <property type="entry name" value="FliT"/>
    <property type="match status" value="1"/>
</dbReference>
<organism evidence="6 7">
    <name type="scientific">Stutzerimonas tarimensis</name>
    <dbReference type="NCBI Taxonomy" id="1507735"/>
    <lineage>
        <taxon>Bacteria</taxon>
        <taxon>Pseudomonadati</taxon>
        <taxon>Pseudomonadota</taxon>
        <taxon>Gammaproteobacteria</taxon>
        <taxon>Pseudomonadales</taxon>
        <taxon>Pseudomonadaceae</taxon>
        <taxon>Stutzerimonas</taxon>
    </lineage>
</organism>
<evidence type="ECO:0000256" key="1">
    <source>
        <dbReference type="ARBA" id="ARBA00004514"/>
    </source>
</evidence>
<accession>A0ABV7T9M6</accession>
<evidence type="ECO:0000256" key="4">
    <source>
        <dbReference type="ARBA" id="ARBA00023186"/>
    </source>
</evidence>
<dbReference type="RefSeq" id="WP_386367294.1">
    <property type="nucleotide sequence ID" value="NZ_JBHRXZ010000029.1"/>
</dbReference>
<comment type="subcellular location">
    <subcellularLocation>
        <location evidence="1">Cytoplasm</location>
        <location evidence="1">Cytosol</location>
    </subcellularLocation>
</comment>
<dbReference type="InterPro" id="IPR008622">
    <property type="entry name" value="FliT"/>
</dbReference>
<keyword evidence="4" id="KW-0143">Chaperone</keyword>
<evidence type="ECO:0000256" key="2">
    <source>
        <dbReference type="ARBA" id="ARBA00022490"/>
    </source>
</evidence>
<dbReference type="EMBL" id="JBHRXZ010000029">
    <property type="protein sequence ID" value="MFC3609571.1"/>
    <property type="molecule type" value="Genomic_DNA"/>
</dbReference>
<protein>
    <recommendedName>
        <fullName evidence="5">Flagellar protein FliT</fullName>
    </recommendedName>
</protein>
<keyword evidence="6" id="KW-0969">Cilium</keyword>
<proteinExistence type="predicted"/>
<comment type="caution">
    <text evidence="6">The sequence shown here is derived from an EMBL/GenBank/DDBJ whole genome shotgun (WGS) entry which is preliminary data.</text>
</comment>